<protein>
    <submittedName>
        <fullName evidence="1">Uncharacterized protein</fullName>
    </submittedName>
</protein>
<keyword evidence="2" id="KW-1185">Reference proteome</keyword>
<dbReference type="STRING" id="989403.SAMN05421798_10461"/>
<dbReference type="PATRIC" id="fig|989403.3.peg.5087"/>
<sequence length="86" mass="9554">MTDFEAIKLLREHRRKMSRFPAGSLVRFRASPPDDLGQSNIGIVQRDAALSAVIVLYIDSDNQPQQAVAAVSDLYIAEGERHDISD</sequence>
<reference evidence="1 2" key="1">
    <citation type="journal article" date="2016" name="Front. Microbiol.">
        <title>Comparative Genomic Analysis Reveals a Diverse Repertoire of Genes Involved in Prokaryote-Eukaryote Interactions within the Pseudovibrio Genus.</title>
        <authorList>
            <person name="Romano S."/>
            <person name="Fernandez-Guerra A."/>
            <person name="Reen F.J."/>
            <person name="Glockner F.O."/>
            <person name="Crowley S.P."/>
            <person name="O'Sullivan O."/>
            <person name="Cotter P.D."/>
            <person name="Adams C."/>
            <person name="Dobson A.D."/>
            <person name="O'Gara F."/>
        </authorList>
    </citation>
    <scope>NUCLEOTIDE SEQUENCE [LARGE SCALE GENOMIC DNA]</scope>
    <source>
        <strain evidence="1 2">Ad2</strain>
    </source>
</reference>
<evidence type="ECO:0000313" key="2">
    <source>
        <dbReference type="Proteomes" id="UP000076577"/>
    </source>
</evidence>
<comment type="caution">
    <text evidence="1">The sequence shown here is derived from an EMBL/GenBank/DDBJ whole genome shotgun (WGS) entry which is preliminary data.</text>
</comment>
<dbReference type="EMBL" id="LMCB01000161">
    <property type="protein sequence ID" value="KZL04564.1"/>
    <property type="molecule type" value="Genomic_DNA"/>
</dbReference>
<dbReference type="Proteomes" id="UP000076577">
    <property type="component" value="Unassembled WGS sequence"/>
</dbReference>
<dbReference type="AlphaFoldDB" id="A0A161X7E7"/>
<name>A0A161X7E7_9HYPH</name>
<accession>A0A161X7E7</accession>
<gene>
    <name evidence="1" type="ORF">PsAD2_04647</name>
</gene>
<dbReference type="RefSeq" id="WP_208979426.1">
    <property type="nucleotide sequence ID" value="NZ_FOFM01000004.1"/>
</dbReference>
<evidence type="ECO:0000313" key="1">
    <source>
        <dbReference type="EMBL" id="KZL04564.1"/>
    </source>
</evidence>
<organism evidence="1 2">
    <name type="scientific">Pseudovibrio axinellae</name>
    <dbReference type="NCBI Taxonomy" id="989403"/>
    <lineage>
        <taxon>Bacteria</taxon>
        <taxon>Pseudomonadati</taxon>
        <taxon>Pseudomonadota</taxon>
        <taxon>Alphaproteobacteria</taxon>
        <taxon>Hyphomicrobiales</taxon>
        <taxon>Stappiaceae</taxon>
        <taxon>Pseudovibrio</taxon>
    </lineage>
</organism>
<proteinExistence type="predicted"/>